<dbReference type="EMBL" id="CP115396">
    <property type="protein sequence ID" value="WBO86309.1"/>
    <property type="molecule type" value="Genomic_DNA"/>
</dbReference>
<sequence>MTRASLLHILDHVGGISETEIRELEQLAAAFPYCQTAHLLLAKADHDRGSMLASQRLRRAATYAADRQLLRHLLEQPVQERLAAPAPQHLVGTAAAPQAAPAQPAGNTAAFLQTLEPEDVLPLDNTLEDTDGSSATLVEEEAPTPLAATIPAETVAPLAPAAAAASADTTVAADAVEPTETTSTEAAVSLEQVEHIEAVGNEAAVASDTAVYPETAGAEASAATGAAPEPAVPAASEMDAPAETAASTDEAATLDASEETEPAAAPNETDSPAATASAEPTVAAEEAPAASSPEATTEPVPAEEELLPPVAPPIRPPAEAGISRFEFGLAVPDALPAPSSYQLTGADSDDDLALLLPPAPKPVVPAFHSDAALAYALMGGGSRLGYALQMQDGELTTGLPTDEFFAPDALLQAHAAAHQPKRRPARSSLALIDQFLQNQPRLKSAAKRPAPAEEQDDLSVRSTSVVPQLASESLAKIMVKQGKIDKAIEIYERLIVRQPEKSAYFTDQIHQLQTPE</sequence>
<reference evidence="3 4" key="1">
    <citation type="journal article" date="2011" name="Int. J. Syst. Evol. Microbiol.">
        <title>Hymenobacter yonginensis sp. nov., isolated from a mesotrophic artificial lake.</title>
        <authorList>
            <person name="Joung Y."/>
            <person name="Cho S.H."/>
            <person name="Kim H."/>
            <person name="Kim S.B."/>
            <person name="Joh K."/>
        </authorList>
    </citation>
    <scope>NUCLEOTIDE SEQUENCE [LARGE SCALE GENOMIC DNA]</scope>
    <source>
        <strain evidence="3 4">KCTC 22745</strain>
    </source>
</reference>
<dbReference type="InterPro" id="IPR019734">
    <property type="entry name" value="TPR_rpt"/>
</dbReference>
<proteinExistence type="predicted"/>
<keyword evidence="1" id="KW-0802">TPR repeat</keyword>
<dbReference type="RefSeq" id="WP_270128894.1">
    <property type="nucleotide sequence ID" value="NZ_CP115396.1"/>
</dbReference>
<evidence type="ECO:0000256" key="2">
    <source>
        <dbReference type="SAM" id="MobiDB-lite"/>
    </source>
</evidence>
<evidence type="ECO:0000313" key="4">
    <source>
        <dbReference type="Proteomes" id="UP001211872"/>
    </source>
</evidence>
<evidence type="ECO:0000313" key="3">
    <source>
        <dbReference type="EMBL" id="WBO86309.1"/>
    </source>
</evidence>
<protein>
    <recommendedName>
        <fullName evidence="5">Tetratricopeptide repeat protein</fullName>
    </recommendedName>
</protein>
<name>A0ABY7PTY1_9BACT</name>
<evidence type="ECO:0000256" key="1">
    <source>
        <dbReference type="PROSITE-ProRule" id="PRU00339"/>
    </source>
</evidence>
<keyword evidence="4" id="KW-1185">Reference proteome</keyword>
<organism evidence="3 4">
    <name type="scientific">Hymenobacter yonginensis</name>
    <dbReference type="NCBI Taxonomy" id="748197"/>
    <lineage>
        <taxon>Bacteria</taxon>
        <taxon>Pseudomonadati</taxon>
        <taxon>Bacteroidota</taxon>
        <taxon>Cytophagia</taxon>
        <taxon>Cytophagales</taxon>
        <taxon>Hymenobacteraceae</taxon>
        <taxon>Hymenobacter</taxon>
    </lineage>
</organism>
<accession>A0ABY7PTY1</accession>
<gene>
    <name evidence="3" type="ORF">O9Z63_08600</name>
</gene>
<feature type="region of interest" description="Disordered" evidence="2">
    <location>
        <begin position="216"/>
        <end position="302"/>
    </location>
</feature>
<evidence type="ECO:0008006" key="5">
    <source>
        <dbReference type="Google" id="ProtNLM"/>
    </source>
</evidence>
<feature type="region of interest" description="Disordered" evidence="2">
    <location>
        <begin position="441"/>
        <end position="463"/>
    </location>
</feature>
<feature type="compositionally biased region" description="Low complexity" evidence="2">
    <location>
        <begin position="216"/>
        <end position="255"/>
    </location>
</feature>
<dbReference type="Proteomes" id="UP001211872">
    <property type="component" value="Chromosome"/>
</dbReference>
<feature type="compositionally biased region" description="Low complexity" evidence="2">
    <location>
        <begin position="262"/>
        <end position="300"/>
    </location>
</feature>
<dbReference type="PROSITE" id="PS50005">
    <property type="entry name" value="TPR"/>
    <property type="match status" value="1"/>
</dbReference>
<feature type="repeat" description="TPR" evidence="1">
    <location>
        <begin position="468"/>
        <end position="501"/>
    </location>
</feature>